<dbReference type="Pfam" id="PF02798">
    <property type="entry name" value="GST_N"/>
    <property type="match status" value="1"/>
</dbReference>
<dbReference type="Proteomes" id="UP000190092">
    <property type="component" value="Unassembled WGS sequence"/>
</dbReference>
<dbReference type="InterPro" id="IPR036282">
    <property type="entry name" value="Glutathione-S-Trfase_C_sf"/>
</dbReference>
<keyword evidence="4" id="KW-0808">Transferase</keyword>
<evidence type="ECO:0000259" key="2">
    <source>
        <dbReference type="PROSITE" id="PS50404"/>
    </source>
</evidence>
<accession>A0A1T4KPX3</accession>
<dbReference type="PROSITE" id="PS50404">
    <property type="entry name" value="GST_NTER"/>
    <property type="match status" value="1"/>
</dbReference>
<dbReference type="RefSeq" id="WP_085932763.1">
    <property type="nucleotide sequence ID" value="NZ_FUWJ01000001.1"/>
</dbReference>
<proteinExistence type="inferred from homology"/>
<evidence type="ECO:0000313" key="5">
    <source>
        <dbReference type="Proteomes" id="UP000190092"/>
    </source>
</evidence>
<dbReference type="InterPro" id="IPR040079">
    <property type="entry name" value="Glutathione_S-Trfase"/>
</dbReference>
<gene>
    <name evidence="4" type="ORF">SAMN02745126_01089</name>
</gene>
<dbReference type="GO" id="GO:0016740">
    <property type="term" value="F:transferase activity"/>
    <property type="evidence" value="ECO:0007669"/>
    <property type="project" value="UniProtKB-KW"/>
</dbReference>
<dbReference type="Gene3D" id="3.40.30.10">
    <property type="entry name" value="Glutaredoxin"/>
    <property type="match status" value="1"/>
</dbReference>
<comment type="similarity">
    <text evidence="1">Belongs to the GST superfamily.</text>
</comment>
<dbReference type="PROSITE" id="PS50405">
    <property type="entry name" value="GST_CTER"/>
    <property type="match status" value="1"/>
</dbReference>
<evidence type="ECO:0000313" key="4">
    <source>
        <dbReference type="EMBL" id="SJZ44466.1"/>
    </source>
</evidence>
<dbReference type="SFLD" id="SFLDG00358">
    <property type="entry name" value="Main_(cytGST)"/>
    <property type="match status" value="1"/>
</dbReference>
<dbReference type="InterPro" id="IPR004046">
    <property type="entry name" value="GST_C"/>
</dbReference>
<dbReference type="SFLD" id="SFLDS00019">
    <property type="entry name" value="Glutathione_Transferase_(cytos"/>
    <property type="match status" value="1"/>
</dbReference>
<dbReference type="Pfam" id="PF00043">
    <property type="entry name" value="GST_C"/>
    <property type="match status" value="1"/>
</dbReference>
<dbReference type="SUPFAM" id="SSF52833">
    <property type="entry name" value="Thioredoxin-like"/>
    <property type="match status" value="1"/>
</dbReference>
<dbReference type="OrthoDB" id="9810080at2"/>
<dbReference type="EMBL" id="FUWJ01000001">
    <property type="protein sequence ID" value="SJZ44466.1"/>
    <property type="molecule type" value="Genomic_DNA"/>
</dbReference>
<protein>
    <submittedName>
        <fullName evidence="4">Glutathione S-transferase</fullName>
    </submittedName>
</protein>
<dbReference type="InterPro" id="IPR004045">
    <property type="entry name" value="Glutathione_S-Trfase_N"/>
</dbReference>
<name>A0A1T4KPX3_9HYPH</name>
<keyword evidence="5" id="KW-1185">Reference proteome</keyword>
<dbReference type="PANTHER" id="PTHR44051">
    <property type="entry name" value="GLUTATHIONE S-TRANSFERASE-RELATED"/>
    <property type="match status" value="1"/>
</dbReference>
<evidence type="ECO:0000259" key="3">
    <source>
        <dbReference type="PROSITE" id="PS50405"/>
    </source>
</evidence>
<sequence length="208" mass="23180">MSKMTLYGIWLSGPTYKAGLAMSLMGQPFAYKHVDLRAGAHKQPEYLAINRFGQVPALVDGDLKLCQSGSILLYLAEKFGKMGGKTPEEKARVREWLFWEFDRLAPNVYRPRAMKRGFMKLDDNLYALYTTNANDALKVLDGALATSKFLVGSEPTIADVAVYGDVAYATEAAIDLSPYPNVKGWMERLEKLPGFKPYEDVLPKQDAA</sequence>
<organism evidence="4 5">
    <name type="scientific">Enhydrobacter aerosaccus</name>
    <dbReference type="NCBI Taxonomy" id="225324"/>
    <lineage>
        <taxon>Bacteria</taxon>
        <taxon>Pseudomonadati</taxon>
        <taxon>Pseudomonadota</taxon>
        <taxon>Alphaproteobacteria</taxon>
        <taxon>Hyphomicrobiales</taxon>
        <taxon>Enhydrobacter</taxon>
    </lineage>
</organism>
<dbReference type="InterPro" id="IPR010987">
    <property type="entry name" value="Glutathione-S-Trfase_C-like"/>
</dbReference>
<feature type="domain" description="GST C-terminal" evidence="3">
    <location>
        <begin position="86"/>
        <end position="208"/>
    </location>
</feature>
<feature type="domain" description="GST N-terminal" evidence="2">
    <location>
        <begin position="2"/>
        <end position="83"/>
    </location>
</feature>
<dbReference type="AlphaFoldDB" id="A0A1T4KPX3"/>
<dbReference type="STRING" id="225324.SAMN02745126_01089"/>
<reference evidence="5" key="1">
    <citation type="submission" date="2017-02" db="EMBL/GenBank/DDBJ databases">
        <authorList>
            <person name="Varghese N."/>
            <person name="Submissions S."/>
        </authorList>
    </citation>
    <scope>NUCLEOTIDE SEQUENCE [LARGE SCALE GENOMIC DNA]</scope>
    <source>
        <strain evidence="5">ATCC 27094</strain>
    </source>
</reference>
<dbReference type="Gene3D" id="1.20.1050.10">
    <property type="match status" value="1"/>
</dbReference>
<dbReference type="PANTHER" id="PTHR44051:SF2">
    <property type="entry name" value="HYPOTHETICAL GLUTATHIONE S-TRANSFERASE LIKE PROTEIN"/>
    <property type="match status" value="1"/>
</dbReference>
<evidence type="ECO:0000256" key="1">
    <source>
        <dbReference type="RuleBase" id="RU003494"/>
    </source>
</evidence>
<dbReference type="InterPro" id="IPR036249">
    <property type="entry name" value="Thioredoxin-like_sf"/>
</dbReference>
<dbReference type="SUPFAM" id="SSF47616">
    <property type="entry name" value="GST C-terminal domain-like"/>
    <property type="match status" value="1"/>
</dbReference>